<comment type="caution">
    <text evidence="2">The sequence shown here is derived from an EMBL/GenBank/DDBJ whole genome shotgun (WGS) entry which is preliminary data.</text>
</comment>
<dbReference type="SMART" id="SM00054">
    <property type="entry name" value="EFh"/>
    <property type="match status" value="2"/>
</dbReference>
<evidence type="ECO:0000313" key="2">
    <source>
        <dbReference type="EMBL" id="MQT05544.1"/>
    </source>
</evidence>
<dbReference type="Proteomes" id="UP000419138">
    <property type="component" value="Unassembled WGS sequence"/>
</dbReference>
<name>A0A646KTC0_STRJU</name>
<dbReference type="InterPro" id="IPR002048">
    <property type="entry name" value="EF_hand_dom"/>
</dbReference>
<evidence type="ECO:0000313" key="3">
    <source>
        <dbReference type="Proteomes" id="UP000419138"/>
    </source>
</evidence>
<dbReference type="PROSITE" id="PS50222">
    <property type="entry name" value="EF_HAND_2"/>
    <property type="match status" value="2"/>
</dbReference>
<dbReference type="Pfam" id="PF13202">
    <property type="entry name" value="EF-hand_5"/>
    <property type="match status" value="2"/>
</dbReference>
<dbReference type="SUPFAM" id="SSF47473">
    <property type="entry name" value="EF-hand"/>
    <property type="match status" value="1"/>
</dbReference>
<gene>
    <name evidence="2" type="ORF">FF041_37275</name>
</gene>
<dbReference type="OrthoDB" id="465673at2"/>
<feature type="domain" description="EF-hand" evidence="1">
    <location>
        <begin position="134"/>
        <end position="169"/>
    </location>
</feature>
<dbReference type="InterPro" id="IPR011992">
    <property type="entry name" value="EF-hand-dom_pair"/>
</dbReference>
<keyword evidence="3" id="KW-1185">Reference proteome</keyword>
<dbReference type="EMBL" id="VCLA01000203">
    <property type="protein sequence ID" value="MQT05544.1"/>
    <property type="molecule type" value="Genomic_DNA"/>
</dbReference>
<feature type="domain" description="EF-hand" evidence="1">
    <location>
        <begin position="97"/>
        <end position="133"/>
    </location>
</feature>
<proteinExistence type="predicted"/>
<organism evidence="2 3">
    <name type="scientific">Streptomyces jumonjinensis</name>
    <dbReference type="NCBI Taxonomy" id="1945"/>
    <lineage>
        <taxon>Bacteria</taxon>
        <taxon>Bacillati</taxon>
        <taxon>Actinomycetota</taxon>
        <taxon>Actinomycetes</taxon>
        <taxon>Kitasatosporales</taxon>
        <taxon>Streptomycetaceae</taxon>
        <taxon>Streptomyces</taxon>
    </lineage>
</organism>
<reference evidence="2 3" key="1">
    <citation type="submission" date="2019-05" db="EMBL/GenBank/DDBJ databases">
        <title>Comparative genomics and metabolomics analyses of clavulanic acid producing Streptomyces species provides insight into specialized metabolism and evolution of beta-lactam biosynthetic gene clusters.</title>
        <authorList>
            <person name="Moore M.A."/>
            <person name="Cruz-Morales P."/>
            <person name="Barona Gomez F."/>
            <person name="Kapil T."/>
        </authorList>
    </citation>
    <scope>NUCLEOTIDE SEQUENCE [LARGE SCALE GENOMIC DNA]</scope>
    <source>
        <strain evidence="2 3">NRRL 5741</strain>
    </source>
</reference>
<dbReference type="PROSITE" id="PS00018">
    <property type="entry name" value="EF_HAND_1"/>
    <property type="match status" value="2"/>
</dbReference>
<sequence length="186" mass="20256">MSEDMLIRKIRHGFDQFDADGGGELTEADHVLMGQRSARAIGHASGSDGERRIVDAYVAVWRNLHLPHLPPGAVSMTREQFVESTLSLADDPAAARATVGILAETFLAVADTDGDGAVDLEEYFCFLRGHFPRTPREAAETAFRHLDRDGDGTLSAGEFTSAAIEFWSSRNPHAPGNWWAGVEFTA</sequence>
<protein>
    <submittedName>
        <fullName evidence="2">EF-hand domain-containing protein</fullName>
    </submittedName>
</protein>
<dbReference type="Gene3D" id="1.10.238.10">
    <property type="entry name" value="EF-hand"/>
    <property type="match status" value="1"/>
</dbReference>
<dbReference type="InterPro" id="IPR018247">
    <property type="entry name" value="EF_Hand_1_Ca_BS"/>
</dbReference>
<dbReference type="AlphaFoldDB" id="A0A646KTC0"/>
<dbReference type="RefSeq" id="WP_153527089.1">
    <property type="nucleotide sequence ID" value="NZ_JBEPDZ010000043.1"/>
</dbReference>
<evidence type="ECO:0000259" key="1">
    <source>
        <dbReference type="PROSITE" id="PS50222"/>
    </source>
</evidence>
<dbReference type="GO" id="GO:0005509">
    <property type="term" value="F:calcium ion binding"/>
    <property type="evidence" value="ECO:0007669"/>
    <property type="project" value="InterPro"/>
</dbReference>
<dbReference type="CDD" id="cd00051">
    <property type="entry name" value="EFh"/>
    <property type="match status" value="1"/>
</dbReference>
<accession>A0A646KTC0</accession>